<dbReference type="PANTHER" id="PTHR43033">
    <property type="entry name" value="TRNA(ILE)-LYSIDINE SYNTHASE-RELATED"/>
    <property type="match status" value="1"/>
</dbReference>
<dbReference type="InterPro" id="IPR012795">
    <property type="entry name" value="tRNA_Ile_lys_synt_N"/>
</dbReference>
<evidence type="ECO:0000256" key="3">
    <source>
        <dbReference type="ARBA" id="ARBA00022694"/>
    </source>
</evidence>
<feature type="domain" description="tRNA(Ile)-lysidine/2-thiocytidine synthase N-terminal" evidence="7">
    <location>
        <begin position="28"/>
        <end position="237"/>
    </location>
</feature>
<dbReference type="Pfam" id="PF01171">
    <property type="entry name" value="ATP_bind_3"/>
    <property type="match status" value="1"/>
</dbReference>
<evidence type="ECO:0000256" key="2">
    <source>
        <dbReference type="ARBA" id="ARBA00022598"/>
    </source>
</evidence>
<dbReference type="InterPro" id="IPR014729">
    <property type="entry name" value="Rossmann-like_a/b/a_fold"/>
</dbReference>
<dbReference type="EMBL" id="MU151190">
    <property type="protein sequence ID" value="KAF9447660.1"/>
    <property type="molecule type" value="Genomic_DNA"/>
</dbReference>
<reference evidence="8" key="1">
    <citation type="submission" date="2020-11" db="EMBL/GenBank/DDBJ databases">
        <authorList>
            <consortium name="DOE Joint Genome Institute"/>
            <person name="Ahrendt S."/>
            <person name="Riley R."/>
            <person name="Andreopoulos W."/>
            <person name="Labutti K."/>
            <person name="Pangilinan J."/>
            <person name="Ruiz-Duenas F.J."/>
            <person name="Barrasa J.M."/>
            <person name="Sanchez-Garcia M."/>
            <person name="Camarero S."/>
            <person name="Miyauchi S."/>
            <person name="Serrano A."/>
            <person name="Linde D."/>
            <person name="Babiker R."/>
            <person name="Drula E."/>
            <person name="Ayuso-Fernandez I."/>
            <person name="Pacheco R."/>
            <person name="Padilla G."/>
            <person name="Ferreira P."/>
            <person name="Barriuso J."/>
            <person name="Kellner H."/>
            <person name="Castanera R."/>
            <person name="Alfaro M."/>
            <person name="Ramirez L."/>
            <person name="Pisabarro A.G."/>
            <person name="Kuo A."/>
            <person name="Tritt A."/>
            <person name="Lipzen A."/>
            <person name="He G."/>
            <person name="Yan M."/>
            <person name="Ng V."/>
            <person name="Cullen D."/>
            <person name="Martin F."/>
            <person name="Rosso M.-N."/>
            <person name="Henrissat B."/>
            <person name="Hibbett D."/>
            <person name="Martinez A.T."/>
            <person name="Grigoriev I.V."/>
        </authorList>
    </citation>
    <scope>NUCLEOTIDE SEQUENCE</scope>
    <source>
        <strain evidence="8">MF-IS2</strain>
    </source>
</reference>
<dbReference type="Gene3D" id="3.40.50.620">
    <property type="entry name" value="HUPs"/>
    <property type="match status" value="1"/>
</dbReference>
<name>A0A9P5XBI6_9AGAR</name>
<organism evidence="8 9">
    <name type="scientific">Macrolepiota fuliginosa MF-IS2</name>
    <dbReference type="NCBI Taxonomy" id="1400762"/>
    <lineage>
        <taxon>Eukaryota</taxon>
        <taxon>Fungi</taxon>
        <taxon>Dikarya</taxon>
        <taxon>Basidiomycota</taxon>
        <taxon>Agaricomycotina</taxon>
        <taxon>Agaricomycetes</taxon>
        <taxon>Agaricomycetidae</taxon>
        <taxon>Agaricales</taxon>
        <taxon>Agaricineae</taxon>
        <taxon>Agaricaceae</taxon>
        <taxon>Macrolepiota</taxon>
    </lineage>
</organism>
<evidence type="ECO:0000256" key="1">
    <source>
        <dbReference type="ARBA" id="ARBA00013267"/>
    </source>
</evidence>
<evidence type="ECO:0000313" key="8">
    <source>
        <dbReference type="EMBL" id="KAF9447660.1"/>
    </source>
</evidence>
<accession>A0A9P5XBI6</accession>
<proteinExistence type="inferred from homology"/>
<keyword evidence="2" id="KW-0436">Ligase</keyword>
<dbReference type="AlphaFoldDB" id="A0A9P5XBI6"/>
<dbReference type="GO" id="GO:0008033">
    <property type="term" value="P:tRNA processing"/>
    <property type="evidence" value="ECO:0007669"/>
    <property type="project" value="UniProtKB-KW"/>
</dbReference>
<protein>
    <recommendedName>
        <fullName evidence="1">tRNA(Ile)-lysidine synthetase</fullName>
        <ecNumber evidence="1">6.3.4.19</ecNumber>
    </recommendedName>
</protein>
<dbReference type="GO" id="GO:0032267">
    <property type="term" value="F:tRNA(Ile)-lysidine synthase activity"/>
    <property type="evidence" value="ECO:0007669"/>
    <property type="project" value="UniProtKB-EC"/>
</dbReference>
<comment type="caution">
    <text evidence="8">The sequence shown here is derived from an EMBL/GenBank/DDBJ whole genome shotgun (WGS) entry which is preliminary data.</text>
</comment>
<evidence type="ECO:0000256" key="5">
    <source>
        <dbReference type="ARBA" id="ARBA00022840"/>
    </source>
</evidence>
<dbReference type="EC" id="6.3.4.19" evidence="1"/>
<dbReference type="NCBIfam" id="TIGR02432">
    <property type="entry name" value="lysidine_TilS_N"/>
    <property type="match status" value="1"/>
</dbReference>
<dbReference type="CDD" id="cd01992">
    <property type="entry name" value="TilS_N"/>
    <property type="match status" value="1"/>
</dbReference>
<evidence type="ECO:0000313" key="9">
    <source>
        <dbReference type="Proteomes" id="UP000807342"/>
    </source>
</evidence>
<dbReference type="InterPro" id="IPR011063">
    <property type="entry name" value="TilS/TtcA_N"/>
</dbReference>
<dbReference type="OrthoDB" id="434144at2759"/>
<keyword evidence="5" id="KW-0067">ATP-binding</keyword>
<dbReference type="InterPro" id="IPR012094">
    <property type="entry name" value="tRNA_Ile_lys_synt"/>
</dbReference>
<dbReference type="GO" id="GO:0005524">
    <property type="term" value="F:ATP binding"/>
    <property type="evidence" value="ECO:0007669"/>
    <property type="project" value="UniProtKB-KW"/>
</dbReference>
<dbReference type="SUPFAM" id="SSF52402">
    <property type="entry name" value="Adenine nucleotide alpha hydrolases-like"/>
    <property type="match status" value="1"/>
</dbReference>
<keyword evidence="9" id="KW-1185">Reference proteome</keyword>
<comment type="catalytic activity">
    <reaction evidence="6">
        <text>cytidine(34) in tRNA(Ile2) + L-lysine + ATP = lysidine(34) in tRNA(Ile2) + AMP + diphosphate + H(+)</text>
        <dbReference type="Rhea" id="RHEA:43744"/>
        <dbReference type="Rhea" id="RHEA-COMP:10625"/>
        <dbReference type="Rhea" id="RHEA-COMP:10670"/>
        <dbReference type="ChEBI" id="CHEBI:15378"/>
        <dbReference type="ChEBI" id="CHEBI:30616"/>
        <dbReference type="ChEBI" id="CHEBI:32551"/>
        <dbReference type="ChEBI" id="CHEBI:33019"/>
        <dbReference type="ChEBI" id="CHEBI:82748"/>
        <dbReference type="ChEBI" id="CHEBI:83665"/>
        <dbReference type="ChEBI" id="CHEBI:456215"/>
        <dbReference type="EC" id="6.3.4.19"/>
    </reaction>
</comment>
<sequence length="612" mass="68271">MPPRPIAREEFARFFQRARPPTGWPENIGVANSGGPDSTCLLFLIQRYIEDSTPSNTSSPSRLVSITVDHDLQASSAQMAAHCARTAASLHVAHTSSKVQWGKPPFPPRPLPSDPFEGGARAARYHLLWENMQKESLGALALGHHADDQVETALMRLGRQSSELGGRGMLWCRRWGMGVKNPLEWAGYEGMNKWVIRPLLEVSKDRILATCEENELNYVTDPTNFQPDITLRNALRSITSAEKPPDTSTFPTRIRESLEEINKTISAFSNLSIDLNSPSEHLRSAVKSIDVFAADIENQATNLLDKTRLPSPPGTFIVSTRALQNITNPLLQRALILRILRYTSFHPWGSIRAQARRSRHSLDQIIQKVWHPAPFYAGIHPFVAGGGIVWIPVVVNTSEATPSFLDAAGRIKKPNPDDVRSGKSTLGRGVVGWMAVRQPPPRPEKMREIGLEDTLNVDLTGVLRDGMKCWDEGRGGGPEVLEVLWDCRFLIRFDLGRMPGDVKDLLLHDAESEEPKIAVRWWTKYYYPKVVLVPKNGRLAWSEGEDKETVLHSSIDSHKPSTLLALTPGVRKKTVPATARLDRYKEDRGRGNTPLASSDWISTSWIRTLDAS</sequence>
<dbReference type="Proteomes" id="UP000807342">
    <property type="component" value="Unassembled WGS sequence"/>
</dbReference>
<dbReference type="PANTHER" id="PTHR43033:SF1">
    <property type="entry name" value="TRNA(ILE)-LYSIDINE SYNTHASE-RELATED"/>
    <property type="match status" value="1"/>
</dbReference>
<keyword evidence="3" id="KW-0819">tRNA processing</keyword>
<keyword evidence="4" id="KW-0547">Nucleotide-binding</keyword>
<evidence type="ECO:0000256" key="4">
    <source>
        <dbReference type="ARBA" id="ARBA00022741"/>
    </source>
</evidence>
<gene>
    <name evidence="8" type="ORF">P691DRAFT_671011</name>
</gene>
<dbReference type="HAMAP" id="MF_01161">
    <property type="entry name" value="tRNA_Ile_lys_synt"/>
    <property type="match status" value="1"/>
</dbReference>
<evidence type="ECO:0000259" key="7">
    <source>
        <dbReference type="Pfam" id="PF01171"/>
    </source>
</evidence>
<evidence type="ECO:0000256" key="6">
    <source>
        <dbReference type="ARBA" id="ARBA00048539"/>
    </source>
</evidence>